<dbReference type="InterPro" id="IPR035952">
    <property type="entry name" value="Rhomboid-like_sf"/>
</dbReference>
<evidence type="ECO:0000256" key="4">
    <source>
        <dbReference type="ARBA" id="ARBA00023136"/>
    </source>
</evidence>
<dbReference type="Gene3D" id="1.20.1540.10">
    <property type="entry name" value="Rhomboid-like"/>
    <property type="match status" value="1"/>
</dbReference>
<keyword evidence="7" id="KW-0378">Hydrolase</keyword>
<feature type="transmembrane region" description="Helical" evidence="5">
    <location>
        <begin position="103"/>
        <end position="122"/>
    </location>
</feature>
<evidence type="ECO:0000256" key="3">
    <source>
        <dbReference type="ARBA" id="ARBA00022989"/>
    </source>
</evidence>
<proteinExistence type="predicted"/>
<keyword evidence="8" id="KW-1185">Reference proteome</keyword>
<protein>
    <submittedName>
        <fullName evidence="7">Membrane associated rhomboid family serine protease</fullName>
    </submittedName>
</protein>
<dbReference type="GO" id="GO:0006508">
    <property type="term" value="P:proteolysis"/>
    <property type="evidence" value="ECO:0007669"/>
    <property type="project" value="UniProtKB-KW"/>
</dbReference>
<organism evidence="7 8">
    <name type="scientific">Endozoicomonas lisbonensis</name>
    <dbReference type="NCBI Taxonomy" id="3120522"/>
    <lineage>
        <taxon>Bacteria</taxon>
        <taxon>Pseudomonadati</taxon>
        <taxon>Pseudomonadota</taxon>
        <taxon>Gammaproteobacteria</taxon>
        <taxon>Oceanospirillales</taxon>
        <taxon>Endozoicomonadaceae</taxon>
        <taxon>Endozoicomonas</taxon>
    </lineage>
</organism>
<dbReference type="Pfam" id="PF01694">
    <property type="entry name" value="Rhomboid"/>
    <property type="match status" value="1"/>
</dbReference>
<reference evidence="7 8" key="1">
    <citation type="submission" date="2024-06" db="EMBL/GenBank/DDBJ databases">
        <title>Genomic Encyclopedia of Type Strains, Phase V (KMG-V): Genome sequencing to study the core and pangenomes of soil and plant-associated prokaryotes.</title>
        <authorList>
            <person name="Whitman W."/>
        </authorList>
    </citation>
    <scope>NUCLEOTIDE SEQUENCE [LARGE SCALE GENOMIC DNA]</scope>
    <source>
        <strain evidence="7 8">NE40</strain>
    </source>
</reference>
<accession>A0ABV2SHW0</accession>
<dbReference type="InterPro" id="IPR022764">
    <property type="entry name" value="Peptidase_S54_rhomboid_dom"/>
</dbReference>
<name>A0ABV2SHW0_9GAMM</name>
<evidence type="ECO:0000256" key="2">
    <source>
        <dbReference type="ARBA" id="ARBA00022692"/>
    </source>
</evidence>
<sequence length="186" mass="21458">MKSPIPKATLLLLLLSIAIYRLDSNAQWAIYDREKPVEIWRYLLASFAHYDLKHLTLNLMVFAILGIRLEQRTGSDYFCVSVLLTAISSTFILHCFFYEYSNYAGISTINYAMLGFLLISMFYRRRIELAVYALLILCYQALSVRFAIMEMHSLVQPVWQLHVLALIWGIVAGLYCLRNRSGNVVS</sequence>
<dbReference type="PANTHER" id="PTHR43066:SF11">
    <property type="entry name" value="PEPTIDASE S54 RHOMBOID DOMAIN-CONTAINING PROTEIN"/>
    <property type="match status" value="1"/>
</dbReference>
<keyword evidence="3 5" id="KW-1133">Transmembrane helix</keyword>
<gene>
    <name evidence="7" type="ORF">V5J35_002527</name>
</gene>
<comment type="caution">
    <text evidence="7">The sequence shown here is derived from an EMBL/GenBank/DDBJ whole genome shotgun (WGS) entry which is preliminary data.</text>
</comment>
<keyword evidence="2 5" id="KW-0812">Transmembrane</keyword>
<dbReference type="SUPFAM" id="SSF144091">
    <property type="entry name" value="Rhomboid-like"/>
    <property type="match status" value="1"/>
</dbReference>
<evidence type="ECO:0000259" key="6">
    <source>
        <dbReference type="Pfam" id="PF01694"/>
    </source>
</evidence>
<dbReference type="RefSeq" id="WP_354007495.1">
    <property type="nucleotide sequence ID" value="NZ_JBEWTA010000001.1"/>
</dbReference>
<evidence type="ECO:0000313" key="7">
    <source>
        <dbReference type="EMBL" id="MET4757335.1"/>
    </source>
</evidence>
<keyword evidence="7" id="KW-0645">Protease</keyword>
<dbReference type="GO" id="GO:0008233">
    <property type="term" value="F:peptidase activity"/>
    <property type="evidence" value="ECO:0007669"/>
    <property type="project" value="UniProtKB-KW"/>
</dbReference>
<dbReference type="EMBL" id="JBEWTB010000002">
    <property type="protein sequence ID" value="MET4757335.1"/>
    <property type="molecule type" value="Genomic_DNA"/>
</dbReference>
<dbReference type="Proteomes" id="UP001549366">
    <property type="component" value="Unassembled WGS sequence"/>
</dbReference>
<evidence type="ECO:0000256" key="1">
    <source>
        <dbReference type="ARBA" id="ARBA00004141"/>
    </source>
</evidence>
<keyword evidence="4 5" id="KW-0472">Membrane</keyword>
<comment type="subcellular location">
    <subcellularLocation>
        <location evidence="1">Membrane</location>
        <topology evidence="1">Multi-pass membrane protein</topology>
    </subcellularLocation>
</comment>
<evidence type="ECO:0000313" key="8">
    <source>
        <dbReference type="Proteomes" id="UP001549366"/>
    </source>
</evidence>
<feature type="transmembrane region" description="Helical" evidence="5">
    <location>
        <begin position="77"/>
        <end position="97"/>
    </location>
</feature>
<dbReference type="PANTHER" id="PTHR43066">
    <property type="entry name" value="RHOMBOID-RELATED PROTEIN"/>
    <property type="match status" value="1"/>
</dbReference>
<evidence type="ECO:0000256" key="5">
    <source>
        <dbReference type="SAM" id="Phobius"/>
    </source>
</evidence>
<feature type="transmembrane region" description="Helical" evidence="5">
    <location>
        <begin position="159"/>
        <end position="177"/>
    </location>
</feature>
<feature type="transmembrane region" description="Helical" evidence="5">
    <location>
        <begin position="129"/>
        <end position="147"/>
    </location>
</feature>
<feature type="domain" description="Peptidase S54 rhomboid" evidence="6">
    <location>
        <begin position="38"/>
        <end position="178"/>
    </location>
</feature>